<evidence type="ECO:0000313" key="3">
    <source>
        <dbReference type="Proteomes" id="UP000479691"/>
    </source>
</evidence>
<evidence type="ECO:0000256" key="1">
    <source>
        <dbReference type="SAM" id="MobiDB-lite"/>
    </source>
</evidence>
<accession>A0A7C8P2F3</accession>
<protein>
    <submittedName>
        <fullName evidence="2">Uncharacterized protein</fullName>
    </submittedName>
</protein>
<dbReference type="AlphaFoldDB" id="A0A7C8P2F3"/>
<gene>
    <name evidence="2" type="ORF">TWF788_004571</name>
</gene>
<reference evidence="2 3" key="1">
    <citation type="submission" date="2019-06" db="EMBL/GenBank/DDBJ databases">
        <authorList>
            <person name="Palmer J.M."/>
        </authorList>
    </citation>
    <scope>NUCLEOTIDE SEQUENCE [LARGE SCALE GENOMIC DNA]</scope>
    <source>
        <strain evidence="2 3">TWF788</strain>
    </source>
</reference>
<dbReference type="Proteomes" id="UP000479691">
    <property type="component" value="Unassembled WGS sequence"/>
</dbReference>
<feature type="region of interest" description="Disordered" evidence="1">
    <location>
        <begin position="1"/>
        <end position="27"/>
    </location>
</feature>
<feature type="compositionally biased region" description="Polar residues" evidence="1">
    <location>
        <begin position="11"/>
        <end position="21"/>
    </location>
</feature>
<sequence length="182" mass="20616">MADQLIRKFHTSSPDRSSGSQAVERPKKRLRKGTNIMFNQRYDPIPMVLKWQNEGESTELLHEALMFSKDGTLWSPGENEEPNSDEHYMAVQFVSREQLAYTAMVASGPEPNMVIGLDISYTNQLPPKNYHLLAEFEGLQVFSNLEPEPAADLPEEDLPKRGSKIFRGTLVSTVNARKRPPD</sequence>
<evidence type="ECO:0000313" key="2">
    <source>
        <dbReference type="EMBL" id="KAF3158556.1"/>
    </source>
</evidence>
<proteinExistence type="predicted"/>
<name>A0A7C8P2F3_ORBOL</name>
<organism evidence="2 3">
    <name type="scientific">Orbilia oligospora</name>
    <name type="common">Nematode-trapping fungus</name>
    <name type="synonym">Arthrobotrys oligospora</name>
    <dbReference type="NCBI Taxonomy" id="2813651"/>
    <lineage>
        <taxon>Eukaryota</taxon>
        <taxon>Fungi</taxon>
        <taxon>Dikarya</taxon>
        <taxon>Ascomycota</taxon>
        <taxon>Pezizomycotina</taxon>
        <taxon>Orbiliomycetes</taxon>
        <taxon>Orbiliales</taxon>
        <taxon>Orbiliaceae</taxon>
        <taxon>Orbilia</taxon>
    </lineage>
</organism>
<comment type="caution">
    <text evidence="2">The sequence shown here is derived from an EMBL/GenBank/DDBJ whole genome shotgun (WGS) entry which is preliminary data.</text>
</comment>
<dbReference type="EMBL" id="JAABOE010000209">
    <property type="protein sequence ID" value="KAF3158556.1"/>
    <property type="molecule type" value="Genomic_DNA"/>
</dbReference>